<evidence type="ECO:0008006" key="3">
    <source>
        <dbReference type="Google" id="ProtNLM"/>
    </source>
</evidence>
<protein>
    <recommendedName>
        <fullName evidence="3">Reverse transcriptase domain-containing protein</fullName>
    </recommendedName>
</protein>
<dbReference type="PANTHER" id="PTHR19446">
    <property type="entry name" value="REVERSE TRANSCRIPTASES"/>
    <property type="match status" value="1"/>
</dbReference>
<sequence length="188" mass="22134">MKSWFFEKSNKLDKLLARLTKIKREKTLINKIRNEKGEVITKTTEIQRIIQEYYEGLYATKFNNLEEMDKFLETYSLPRLNHKELENLNRLITSNEIESVIQNLPKSKSPGPDVFTSEFYQTFKEDQVPILLKLFQKIEEETVLPNSFYEDNITLIPKPGKGNTKKENHRSISLMYTDAKILNEILAN</sequence>
<gene>
    <name evidence="1" type="ORF">mRhiFer1_009230</name>
</gene>
<name>A0A7J7S8F9_RHIFE</name>
<accession>A0A7J7S8F9</accession>
<dbReference type="AlphaFoldDB" id="A0A7J7S8F9"/>
<evidence type="ECO:0000313" key="2">
    <source>
        <dbReference type="Proteomes" id="UP000585614"/>
    </source>
</evidence>
<proteinExistence type="predicted"/>
<dbReference type="Proteomes" id="UP000585614">
    <property type="component" value="Unassembled WGS sequence"/>
</dbReference>
<comment type="caution">
    <text evidence="1">The sequence shown here is derived from an EMBL/GenBank/DDBJ whole genome shotgun (WGS) entry which is preliminary data.</text>
</comment>
<evidence type="ECO:0000313" key="1">
    <source>
        <dbReference type="EMBL" id="KAF6284467.1"/>
    </source>
</evidence>
<dbReference type="EMBL" id="JACAGC010000023">
    <property type="protein sequence ID" value="KAF6284467.1"/>
    <property type="molecule type" value="Genomic_DNA"/>
</dbReference>
<reference evidence="1 2" key="1">
    <citation type="journal article" date="2020" name="Nature">
        <title>Six reference-quality genomes reveal evolution of bat adaptations.</title>
        <authorList>
            <person name="Jebb D."/>
            <person name="Huang Z."/>
            <person name="Pippel M."/>
            <person name="Hughes G.M."/>
            <person name="Lavrichenko K."/>
            <person name="Devanna P."/>
            <person name="Winkler S."/>
            <person name="Jermiin L.S."/>
            <person name="Skirmuntt E.C."/>
            <person name="Katzourakis A."/>
            <person name="Burkitt-Gray L."/>
            <person name="Ray D.A."/>
            <person name="Sullivan K.A.M."/>
            <person name="Roscito J.G."/>
            <person name="Kirilenko B.M."/>
            <person name="Davalos L.M."/>
            <person name="Corthals A.P."/>
            <person name="Power M.L."/>
            <person name="Jones G."/>
            <person name="Ransome R.D."/>
            <person name="Dechmann D.K.N."/>
            <person name="Locatelli A.G."/>
            <person name="Puechmaille S.J."/>
            <person name="Fedrigo O."/>
            <person name="Jarvis E.D."/>
            <person name="Hiller M."/>
            <person name="Vernes S.C."/>
            <person name="Myers E.W."/>
            <person name="Teeling E.C."/>
        </authorList>
    </citation>
    <scope>NUCLEOTIDE SEQUENCE [LARGE SCALE GENOMIC DNA]</scope>
    <source>
        <strain evidence="1">MRhiFer1</strain>
        <tissue evidence="1">Lung</tissue>
    </source>
</reference>
<organism evidence="1 2">
    <name type="scientific">Rhinolophus ferrumequinum</name>
    <name type="common">Greater horseshoe bat</name>
    <dbReference type="NCBI Taxonomy" id="59479"/>
    <lineage>
        <taxon>Eukaryota</taxon>
        <taxon>Metazoa</taxon>
        <taxon>Chordata</taxon>
        <taxon>Craniata</taxon>
        <taxon>Vertebrata</taxon>
        <taxon>Euteleostomi</taxon>
        <taxon>Mammalia</taxon>
        <taxon>Eutheria</taxon>
        <taxon>Laurasiatheria</taxon>
        <taxon>Chiroptera</taxon>
        <taxon>Yinpterochiroptera</taxon>
        <taxon>Rhinolophoidea</taxon>
        <taxon>Rhinolophidae</taxon>
        <taxon>Rhinolophinae</taxon>
        <taxon>Rhinolophus</taxon>
    </lineage>
</organism>